<dbReference type="AlphaFoldDB" id="A0A1I7W2H7"/>
<evidence type="ECO:0000313" key="2">
    <source>
        <dbReference type="WBParaSite" id="EN70_8926"/>
    </source>
</evidence>
<organism evidence="1 2">
    <name type="scientific">Loa loa</name>
    <name type="common">Eye worm</name>
    <name type="synonym">Filaria loa</name>
    <dbReference type="NCBI Taxonomy" id="7209"/>
    <lineage>
        <taxon>Eukaryota</taxon>
        <taxon>Metazoa</taxon>
        <taxon>Ecdysozoa</taxon>
        <taxon>Nematoda</taxon>
        <taxon>Chromadorea</taxon>
        <taxon>Rhabditida</taxon>
        <taxon>Spirurina</taxon>
        <taxon>Spiruromorpha</taxon>
        <taxon>Filarioidea</taxon>
        <taxon>Onchocercidae</taxon>
        <taxon>Loa</taxon>
    </lineage>
</organism>
<proteinExistence type="predicted"/>
<reference evidence="2" key="2">
    <citation type="submission" date="2016-11" db="UniProtKB">
        <authorList>
            <consortium name="WormBaseParasite"/>
        </authorList>
    </citation>
    <scope>IDENTIFICATION</scope>
</reference>
<dbReference type="Proteomes" id="UP000095285">
    <property type="component" value="Unassembled WGS sequence"/>
</dbReference>
<evidence type="ECO:0000313" key="1">
    <source>
        <dbReference type="Proteomes" id="UP000095285"/>
    </source>
</evidence>
<keyword evidence="1" id="KW-1185">Reference proteome</keyword>
<dbReference type="WBParaSite" id="EN70_8926">
    <property type="protein sequence ID" value="EN70_8926"/>
    <property type="gene ID" value="EN70_8926"/>
</dbReference>
<name>A0A1I7W2H7_LOALO</name>
<reference evidence="1" key="1">
    <citation type="submission" date="2012-04" db="EMBL/GenBank/DDBJ databases">
        <title>The Genome Sequence of Loa loa.</title>
        <authorList>
            <consortium name="The Broad Institute Genome Sequencing Platform"/>
            <consortium name="Broad Institute Genome Sequencing Center for Infectious Disease"/>
            <person name="Nutman T.B."/>
            <person name="Fink D.L."/>
            <person name="Russ C."/>
            <person name="Young S."/>
            <person name="Zeng Q."/>
            <person name="Gargeya S."/>
            <person name="Alvarado L."/>
            <person name="Berlin A."/>
            <person name="Chapman S.B."/>
            <person name="Chen Z."/>
            <person name="Freedman E."/>
            <person name="Gellesch M."/>
            <person name="Goldberg J."/>
            <person name="Griggs A."/>
            <person name="Gujja S."/>
            <person name="Heilman E.R."/>
            <person name="Heiman D."/>
            <person name="Howarth C."/>
            <person name="Mehta T."/>
            <person name="Neiman D."/>
            <person name="Pearson M."/>
            <person name="Roberts A."/>
            <person name="Saif S."/>
            <person name="Shea T."/>
            <person name="Shenoy N."/>
            <person name="Sisk P."/>
            <person name="Stolte C."/>
            <person name="Sykes S."/>
            <person name="White J."/>
            <person name="Yandava C."/>
            <person name="Haas B."/>
            <person name="Henn M.R."/>
            <person name="Nusbaum C."/>
            <person name="Birren B."/>
        </authorList>
    </citation>
    <scope>NUCLEOTIDE SEQUENCE [LARGE SCALE GENOMIC DNA]</scope>
</reference>
<protein>
    <submittedName>
        <fullName evidence="2">Uncharacterized protein</fullName>
    </submittedName>
</protein>
<accession>A0A1I7W2H7</accession>
<sequence length="50" mass="5758">MHLKLPLKPFGPVLSRSMIDIRLDIAENTESLLTCQLLQIRSIGELHRIF</sequence>